<dbReference type="PANTHER" id="PTHR30580:SF0">
    <property type="entry name" value="PRIMOSOMAL PROTEIN N"/>
    <property type="match status" value="1"/>
</dbReference>
<feature type="binding site" evidence="12">
    <location>
        <position position="452"/>
    </location>
    <ligand>
        <name>Zn(2+)</name>
        <dbReference type="ChEBI" id="CHEBI:29105"/>
        <label>1</label>
    </ligand>
</feature>
<dbReference type="Pfam" id="PF00271">
    <property type="entry name" value="Helicase_C"/>
    <property type="match status" value="1"/>
</dbReference>
<keyword evidence="10 12" id="KW-0413">Isomerase</keyword>
<keyword evidence="1 12" id="KW-0639">Primosome</keyword>
<feature type="binding site" evidence="12">
    <location>
        <position position="440"/>
    </location>
    <ligand>
        <name>Zn(2+)</name>
        <dbReference type="ChEBI" id="CHEBI:29105"/>
        <label>2</label>
    </ligand>
</feature>
<evidence type="ECO:0000256" key="11">
    <source>
        <dbReference type="ARBA" id="ARBA00048988"/>
    </source>
</evidence>
<feature type="binding site" evidence="12">
    <location>
        <position position="416"/>
    </location>
    <ligand>
        <name>Zn(2+)</name>
        <dbReference type="ChEBI" id="CHEBI:29105"/>
        <label>1</label>
    </ligand>
</feature>
<comment type="catalytic activity">
    <reaction evidence="12">
        <text>Couples ATP hydrolysis with the unwinding of duplex DNA by translocating in the 3'-5' direction.</text>
        <dbReference type="EC" id="5.6.2.4"/>
    </reaction>
</comment>
<dbReference type="SMART" id="SM00487">
    <property type="entry name" value="DEXDc"/>
    <property type="match status" value="1"/>
</dbReference>
<dbReference type="InterPro" id="IPR040498">
    <property type="entry name" value="PriA_CRR"/>
</dbReference>
<dbReference type="Pfam" id="PF18319">
    <property type="entry name" value="Zn_ribbon_PriA"/>
    <property type="match status" value="1"/>
</dbReference>
<feature type="binding site" evidence="12">
    <location>
        <position position="443"/>
    </location>
    <ligand>
        <name>Zn(2+)</name>
        <dbReference type="ChEBI" id="CHEBI:29105"/>
        <label>2</label>
    </ligand>
</feature>
<name>A0A2X3L0D4_9BACT</name>
<dbReference type="InterPro" id="IPR042115">
    <property type="entry name" value="PriA_3primeBD_sf"/>
</dbReference>
<keyword evidence="6 12" id="KW-0347">Helicase</keyword>
<keyword evidence="7 12" id="KW-0862">Zinc</keyword>
<dbReference type="InterPro" id="IPR001650">
    <property type="entry name" value="Helicase_C-like"/>
</dbReference>
<dbReference type="Proteomes" id="UP000249818">
    <property type="component" value="Chromosome BARAN1"/>
</dbReference>
<evidence type="ECO:0000256" key="3">
    <source>
        <dbReference type="ARBA" id="ARBA00022723"/>
    </source>
</evidence>
<evidence type="ECO:0000256" key="9">
    <source>
        <dbReference type="ARBA" id="ARBA00023125"/>
    </source>
</evidence>
<organism evidence="15 16">
    <name type="scientific">Candidatus Bipolaricaulis anaerobius</name>
    <dbReference type="NCBI Taxonomy" id="2026885"/>
    <lineage>
        <taxon>Bacteria</taxon>
        <taxon>Candidatus Bipolaricaulota</taxon>
        <taxon>Candidatus Bipolaricaulia</taxon>
        <taxon>Candidatus Bipolaricaulales</taxon>
        <taxon>Candidatus Bipolaricaulaceae</taxon>
        <taxon>Candidatus Bipolaricaulis</taxon>
    </lineage>
</organism>
<keyword evidence="4 12" id="KW-0547">Nucleotide-binding</keyword>
<dbReference type="GO" id="GO:1990077">
    <property type="term" value="C:primosome complex"/>
    <property type="evidence" value="ECO:0007669"/>
    <property type="project" value="UniProtKB-UniRule"/>
</dbReference>
<dbReference type="GO" id="GO:0016887">
    <property type="term" value="F:ATP hydrolysis activity"/>
    <property type="evidence" value="ECO:0007669"/>
    <property type="project" value="RHEA"/>
</dbReference>
<sequence length="687" mass="74244">MIARVALPVPRAAPFDYEVPPDLAVAIGDRVRVPFGTRHMWGIVVELAHEPAFSGRLLPIEATSGPALPGSALELIAAVARQSFVGHGLALARLVPPPSRSRAREVELALSPDAAPPPMAALPSPSQARVLAAVAAGTTEVRELRKLPGGSRAVGSLLRAGILRPRRLPFSYREEGNAITLHPRQGEAVEAIRAGIGHGRVYLLFGPPGSGKTEVYLRSAAEGRTKGTTSLLLAPEVSLLPQLWARAARVLGSPPETYFGELPPGERWRTWDGAQRGEVRCAVGTRSAAFLPLPNLGLIVLDEEGEPSYKQEEMAPYYHARTVAELRAEREGAAVVLGAAAPSVETYFRAERGEIGLLPLPDRVVGAPPAVRVAPRGDDVIGPILAEAMGRHLARGGQVLLFINRRGFYTGAACRCRAILRCPQCQIPLVFHLSERAFRCHACGRVVRDPSCPNCGETRFHLFGAGTERAEHEAKRLFPQATVARLDADTARDRDRILSSVARGEVQILVGAQMVGKGLDFPGISLVGILNADQLLSVPDFRAGERTYQLIAGAAGRAGRGERPGEVIVQSDQPDYYAIRSALAGDYTAFYMEEMKYRESLRYPPFSRLVRLIATGREAEAKAGSLAEDLSGHGFEVLGPARLFPRRGVPRAQLLVRGRRDVVDLLAHALPHLPPWLRVDPDPMWLG</sequence>
<keyword evidence="2 12" id="KW-0235">DNA replication</keyword>
<comment type="catalytic activity">
    <reaction evidence="11 12">
        <text>ATP + H2O = ADP + phosphate + H(+)</text>
        <dbReference type="Rhea" id="RHEA:13065"/>
        <dbReference type="ChEBI" id="CHEBI:15377"/>
        <dbReference type="ChEBI" id="CHEBI:15378"/>
        <dbReference type="ChEBI" id="CHEBI:30616"/>
        <dbReference type="ChEBI" id="CHEBI:43474"/>
        <dbReference type="ChEBI" id="CHEBI:456216"/>
        <dbReference type="EC" id="5.6.2.4"/>
    </reaction>
</comment>
<comment type="cofactor">
    <cofactor evidence="12">
        <name>Zn(2+)</name>
        <dbReference type="ChEBI" id="CHEBI:29105"/>
    </cofactor>
    <text evidence="12">Binds 2 zinc ions per subunit.</text>
</comment>
<dbReference type="InterPro" id="IPR027417">
    <property type="entry name" value="P-loop_NTPase"/>
</dbReference>
<dbReference type="GO" id="GO:0006269">
    <property type="term" value="P:DNA replication, synthesis of primer"/>
    <property type="evidence" value="ECO:0007669"/>
    <property type="project" value="UniProtKB-KW"/>
</dbReference>
<dbReference type="PROSITE" id="PS51194">
    <property type="entry name" value="HELICASE_CTER"/>
    <property type="match status" value="1"/>
</dbReference>
<dbReference type="PANTHER" id="PTHR30580">
    <property type="entry name" value="PRIMOSOMAL PROTEIN N"/>
    <property type="match status" value="1"/>
</dbReference>
<dbReference type="InterPro" id="IPR011545">
    <property type="entry name" value="DEAD/DEAH_box_helicase_dom"/>
</dbReference>
<evidence type="ECO:0000256" key="5">
    <source>
        <dbReference type="ARBA" id="ARBA00022801"/>
    </source>
</evidence>
<dbReference type="OrthoDB" id="9759544at2"/>
<dbReference type="Pfam" id="PF00270">
    <property type="entry name" value="DEAD"/>
    <property type="match status" value="1"/>
</dbReference>
<dbReference type="InterPro" id="IPR041222">
    <property type="entry name" value="PriA_3primeBD"/>
</dbReference>
<dbReference type="GO" id="GO:0006302">
    <property type="term" value="P:double-strand break repair"/>
    <property type="evidence" value="ECO:0007669"/>
    <property type="project" value="InterPro"/>
</dbReference>
<proteinExistence type="inferred from homology"/>
<evidence type="ECO:0000313" key="16">
    <source>
        <dbReference type="Proteomes" id="UP000249818"/>
    </source>
</evidence>
<feature type="binding site" evidence="12">
    <location>
        <position position="414"/>
    </location>
    <ligand>
        <name>Zn(2+)</name>
        <dbReference type="ChEBI" id="CHEBI:29105"/>
        <label>1</label>
    </ligand>
</feature>
<dbReference type="NCBIfam" id="TIGR00595">
    <property type="entry name" value="priA"/>
    <property type="match status" value="1"/>
</dbReference>
<keyword evidence="9 12" id="KW-0238">DNA-binding</keyword>
<keyword evidence="8 12" id="KW-0067">ATP-binding</keyword>
<dbReference type="GO" id="GO:0043138">
    <property type="term" value="F:3'-5' DNA helicase activity"/>
    <property type="evidence" value="ECO:0007669"/>
    <property type="project" value="UniProtKB-EC"/>
</dbReference>
<keyword evidence="16" id="KW-1185">Reference proteome</keyword>
<feature type="binding site" evidence="12">
    <location>
        <position position="455"/>
    </location>
    <ligand>
        <name>Zn(2+)</name>
        <dbReference type="ChEBI" id="CHEBI:29105"/>
        <label>1</label>
    </ligand>
</feature>
<dbReference type="KEGG" id="bana:BARAN1_1122"/>
<dbReference type="Gene3D" id="3.40.50.300">
    <property type="entry name" value="P-loop containing nucleotide triphosphate hydrolases"/>
    <property type="match status" value="2"/>
</dbReference>
<evidence type="ECO:0000256" key="4">
    <source>
        <dbReference type="ARBA" id="ARBA00022741"/>
    </source>
</evidence>
<gene>
    <name evidence="12 15" type="primary">priA</name>
    <name evidence="15" type="ORF">BARAN1_1122</name>
</gene>
<feature type="binding site" evidence="12">
    <location>
        <position position="425"/>
    </location>
    <ligand>
        <name>Zn(2+)</name>
        <dbReference type="ChEBI" id="CHEBI:29105"/>
        <label>2</label>
    </ligand>
</feature>
<dbReference type="InterPro" id="IPR005259">
    <property type="entry name" value="PriA"/>
</dbReference>
<dbReference type="GO" id="GO:0006310">
    <property type="term" value="P:DNA recombination"/>
    <property type="evidence" value="ECO:0007669"/>
    <property type="project" value="InterPro"/>
</dbReference>
<comment type="subunit">
    <text evidence="12">Component of the replication restart primosome.</text>
</comment>
<accession>A0A2X3L0D4</accession>
<dbReference type="AlphaFoldDB" id="A0A2X3L0D4"/>
<dbReference type="InterPro" id="IPR014001">
    <property type="entry name" value="Helicase_ATP-bd"/>
</dbReference>
<dbReference type="RefSeq" id="WP_122031553.1">
    <property type="nucleotide sequence ID" value="NZ_LS483254.1"/>
</dbReference>
<evidence type="ECO:0000313" key="15">
    <source>
        <dbReference type="EMBL" id="SQD93146.1"/>
    </source>
</evidence>
<keyword evidence="5 12" id="KW-0378">Hydrolase</keyword>
<dbReference type="GO" id="GO:0006270">
    <property type="term" value="P:DNA replication initiation"/>
    <property type="evidence" value="ECO:0007669"/>
    <property type="project" value="TreeGrafter"/>
</dbReference>
<dbReference type="GO" id="GO:0005524">
    <property type="term" value="F:ATP binding"/>
    <property type="evidence" value="ECO:0007669"/>
    <property type="project" value="UniProtKB-UniRule"/>
</dbReference>
<evidence type="ECO:0000256" key="1">
    <source>
        <dbReference type="ARBA" id="ARBA00022515"/>
    </source>
</evidence>
<dbReference type="GO" id="GO:0008270">
    <property type="term" value="F:zinc ion binding"/>
    <property type="evidence" value="ECO:0007669"/>
    <property type="project" value="UniProtKB-UniRule"/>
</dbReference>
<feature type="domain" description="Helicase ATP-binding" evidence="13">
    <location>
        <begin position="193"/>
        <end position="360"/>
    </location>
</feature>
<evidence type="ECO:0000256" key="6">
    <source>
        <dbReference type="ARBA" id="ARBA00022806"/>
    </source>
</evidence>
<feature type="domain" description="Helicase C-terminal" evidence="14">
    <location>
        <begin position="447"/>
        <end position="598"/>
    </location>
</feature>
<evidence type="ECO:0000256" key="12">
    <source>
        <dbReference type="HAMAP-Rule" id="MF_00983"/>
    </source>
</evidence>
<dbReference type="SUPFAM" id="SSF52540">
    <property type="entry name" value="P-loop containing nucleoside triphosphate hydrolases"/>
    <property type="match status" value="1"/>
</dbReference>
<evidence type="ECO:0000256" key="8">
    <source>
        <dbReference type="ARBA" id="ARBA00022840"/>
    </source>
</evidence>
<reference evidence="16" key="1">
    <citation type="submission" date="2018-05" db="EMBL/GenBank/DDBJ databases">
        <authorList>
            <person name="Hao L."/>
        </authorList>
    </citation>
    <scope>NUCLEOTIDE SEQUENCE [LARGE SCALE GENOMIC DNA]</scope>
</reference>
<evidence type="ECO:0000256" key="7">
    <source>
        <dbReference type="ARBA" id="ARBA00022833"/>
    </source>
</evidence>
<dbReference type="Gene3D" id="3.40.1440.60">
    <property type="entry name" value="PriA, 3(prime) DNA-binding domain"/>
    <property type="match status" value="1"/>
</dbReference>
<evidence type="ECO:0000256" key="2">
    <source>
        <dbReference type="ARBA" id="ARBA00022705"/>
    </source>
</evidence>
<evidence type="ECO:0000259" key="14">
    <source>
        <dbReference type="PROSITE" id="PS51194"/>
    </source>
</evidence>
<dbReference type="GO" id="GO:0003677">
    <property type="term" value="F:DNA binding"/>
    <property type="evidence" value="ECO:0007669"/>
    <property type="project" value="UniProtKB-UniRule"/>
</dbReference>
<keyword evidence="3 12" id="KW-0479">Metal-binding</keyword>
<evidence type="ECO:0000256" key="10">
    <source>
        <dbReference type="ARBA" id="ARBA00023235"/>
    </source>
</evidence>
<dbReference type="PROSITE" id="PS51192">
    <property type="entry name" value="HELICASE_ATP_BIND_1"/>
    <property type="match status" value="1"/>
</dbReference>
<feature type="binding site" evidence="12">
    <location>
        <position position="422"/>
    </location>
    <ligand>
        <name>Zn(2+)</name>
        <dbReference type="ChEBI" id="CHEBI:29105"/>
        <label>2</label>
    </ligand>
</feature>
<evidence type="ECO:0000259" key="13">
    <source>
        <dbReference type="PROSITE" id="PS51192"/>
    </source>
</evidence>
<comment type="similarity">
    <text evidence="12">Belongs to the helicase family. PriA subfamily.</text>
</comment>
<protein>
    <recommendedName>
        <fullName evidence="12">Replication restart protein PriA</fullName>
    </recommendedName>
    <alternativeName>
        <fullName evidence="12">ATP-dependent DNA helicase PriA</fullName>
        <ecNumber evidence="12">5.6.2.4</ecNumber>
    </alternativeName>
    <alternativeName>
        <fullName evidence="12">DNA 3'-5' helicase PriA</fullName>
    </alternativeName>
</protein>
<dbReference type="FunFam" id="3.40.50.300:FF:000489">
    <property type="entry name" value="Primosome assembly protein PriA"/>
    <property type="match status" value="1"/>
</dbReference>
<dbReference type="SMART" id="SM00490">
    <property type="entry name" value="HELICc"/>
    <property type="match status" value="1"/>
</dbReference>
<dbReference type="EMBL" id="LS483254">
    <property type="protein sequence ID" value="SQD93146.1"/>
    <property type="molecule type" value="Genomic_DNA"/>
</dbReference>
<dbReference type="EC" id="5.6.2.4" evidence="12"/>
<dbReference type="Pfam" id="PF17764">
    <property type="entry name" value="PriA_3primeBD"/>
    <property type="match status" value="1"/>
</dbReference>
<dbReference type="HAMAP" id="MF_00983">
    <property type="entry name" value="PriA"/>
    <property type="match status" value="1"/>
</dbReference>
<comment type="function">
    <text evidence="12">Initiates the restart of stalled replication forks, which reloads the replicative helicase on sites other than the origin of replication. Recognizes and binds to abandoned replication forks and remodels them to uncover a helicase loading site. Promotes assembly of the primosome at these replication forks.</text>
</comment>